<dbReference type="PANTHER" id="PTHR30426">
    <property type="entry name" value="4-HYDROXY-3-METHYLBUT-2-ENYL DIPHOSPHATE REDUCTASE"/>
    <property type="match status" value="1"/>
</dbReference>
<sequence>MTRRVLLASPRGCCAGVDRAIETVENALARWGPPVYVRHQIVHNTHVIAALEARGAVFVDDVAEVPEGARVIFSAHGVSPVVHAAAATRQLEVVDATCPLVTKVHKEAVRFTDDGYTVLLIGHAGHEEIIGIMGEAPESIRLVETPSDAAVVEVPDPERVVWLCQTTLAIGDAMEIVGVLRDRFPDLADPPSDDICFATQNRQNAIKSIAHRCDVVLVVGSPNSSNSKRLVEVAAAAGAGAAHLVDGAAELDPAWLDGAGTIGVTSGASVPEVLVTHLLDRLAELGFDQVEALEGVAEPQRFSLPRPLRTAG</sequence>
<feature type="binding site" evidence="5">
    <location>
        <position position="269"/>
    </location>
    <ligand>
        <name>(2E)-4-hydroxy-3-methylbut-2-enyl diphosphate</name>
        <dbReference type="ChEBI" id="CHEBI:128753"/>
    </ligand>
</feature>
<evidence type="ECO:0000256" key="3">
    <source>
        <dbReference type="ARBA" id="ARBA00023004"/>
    </source>
</evidence>
<dbReference type="NCBIfam" id="TIGR00216">
    <property type="entry name" value="ispH_lytB"/>
    <property type="match status" value="1"/>
</dbReference>
<feature type="binding site" evidence="5">
    <location>
        <position position="126"/>
    </location>
    <ligand>
        <name>(2E)-4-hydroxy-3-methylbut-2-enyl diphosphate</name>
        <dbReference type="ChEBI" id="CHEBI:128753"/>
    </ligand>
</feature>
<protein>
    <recommendedName>
        <fullName evidence="5">4-hydroxy-3-methylbut-2-enyl diphosphate reductase</fullName>
        <shortName evidence="5">HMBPP reductase</shortName>
        <ecNumber evidence="5">1.17.7.4</ecNumber>
    </recommendedName>
</protein>
<feature type="binding site" evidence="5">
    <location>
        <position position="126"/>
    </location>
    <ligand>
        <name>isopentenyl diphosphate</name>
        <dbReference type="ChEBI" id="CHEBI:128769"/>
    </ligand>
</feature>
<dbReference type="GO" id="GO:0050992">
    <property type="term" value="P:dimethylallyl diphosphate biosynthetic process"/>
    <property type="evidence" value="ECO:0007669"/>
    <property type="project" value="UniProtKB-UniRule"/>
</dbReference>
<comment type="function">
    <text evidence="5">Catalyzes the conversion of 1-hydroxy-2-methyl-2-(E)-butenyl 4-diphosphate (HMBPP) into a mixture of isopentenyl diphosphate (IPP) and dimethylallyl diphosphate (DMAPP). Acts in the terminal step of the DOXP/MEP pathway for isoprenoid precursor biosynthesis.</text>
</comment>
<feature type="binding site" evidence="5">
    <location>
        <position position="224"/>
    </location>
    <ligand>
        <name>dimethylallyl diphosphate</name>
        <dbReference type="ChEBI" id="CHEBI:57623"/>
    </ligand>
</feature>
<feature type="binding site" evidence="5">
    <location>
        <position position="225"/>
    </location>
    <ligand>
        <name>isopentenyl diphosphate</name>
        <dbReference type="ChEBI" id="CHEBI:128769"/>
    </ligand>
</feature>
<keyword evidence="2 5" id="KW-0479">Metal-binding</keyword>
<name>A0A5M7BLB4_SACHI</name>
<keyword evidence="4 5" id="KW-0411">Iron-sulfur</keyword>
<feature type="binding site" evidence="5">
    <location>
        <position position="43"/>
    </location>
    <ligand>
        <name>(2E)-4-hydroxy-3-methylbut-2-enyl diphosphate</name>
        <dbReference type="ChEBI" id="CHEBI:128753"/>
    </ligand>
</feature>
<accession>A0A5M7BLB4</accession>
<comment type="caution">
    <text evidence="6">The sequence shown here is derived from an EMBL/GenBank/DDBJ whole genome shotgun (WGS) entry which is preliminary data.</text>
</comment>
<dbReference type="Pfam" id="PF02401">
    <property type="entry name" value="LYTB"/>
    <property type="match status" value="1"/>
</dbReference>
<dbReference type="GO" id="GO:0019288">
    <property type="term" value="P:isopentenyl diphosphate biosynthetic process, methylerythritol 4-phosphate pathway"/>
    <property type="evidence" value="ECO:0007669"/>
    <property type="project" value="UniProtKB-UniRule"/>
</dbReference>
<keyword evidence="5" id="KW-0414">Isoprene biosynthesis</keyword>
<feature type="binding site" evidence="5">
    <location>
        <position position="76"/>
    </location>
    <ligand>
        <name>dimethylallyl diphosphate</name>
        <dbReference type="ChEBI" id="CHEBI:57623"/>
    </ligand>
</feature>
<comment type="pathway">
    <text evidence="5">Isoprenoid biosynthesis; dimethylallyl diphosphate biosynthesis; dimethylallyl diphosphate from (2E)-4-hydroxy-3-methylbutenyl diphosphate: step 1/1.</text>
</comment>
<feature type="binding site" evidence="5">
    <location>
        <position position="225"/>
    </location>
    <ligand>
        <name>(2E)-4-hydroxy-3-methylbut-2-enyl diphosphate</name>
        <dbReference type="ChEBI" id="CHEBI:128753"/>
    </ligand>
</feature>
<feature type="binding site" evidence="5">
    <location>
        <position position="126"/>
    </location>
    <ligand>
        <name>dimethylallyl diphosphate</name>
        <dbReference type="ChEBI" id="CHEBI:57623"/>
    </ligand>
</feature>
<dbReference type="GO" id="GO:0046872">
    <property type="term" value="F:metal ion binding"/>
    <property type="evidence" value="ECO:0007669"/>
    <property type="project" value="UniProtKB-KW"/>
</dbReference>
<dbReference type="EC" id="1.17.7.4" evidence="5"/>
<feature type="binding site" evidence="5">
    <location>
        <position position="43"/>
    </location>
    <ligand>
        <name>dimethylallyl diphosphate</name>
        <dbReference type="ChEBI" id="CHEBI:57623"/>
    </ligand>
</feature>
<dbReference type="Gene3D" id="3.40.50.11270">
    <property type="match status" value="1"/>
</dbReference>
<dbReference type="EMBL" id="VWPH01000010">
    <property type="protein sequence ID" value="KAA5830562.1"/>
    <property type="molecule type" value="Genomic_DNA"/>
</dbReference>
<feature type="binding site" evidence="5">
    <location>
        <position position="43"/>
    </location>
    <ligand>
        <name>isopentenyl diphosphate</name>
        <dbReference type="ChEBI" id="CHEBI:128769"/>
    </ligand>
</feature>
<evidence type="ECO:0000256" key="5">
    <source>
        <dbReference type="HAMAP-Rule" id="MF_00191"/>
    </source>
</evidence>
<organism evidence="6 7">
    <name type="scientific">Saccharopolyspora hirsuta</name>
    <dbReference type="NCBI Taxonomy" id="1837"/>
    <lineage>
        <taxon>Bacteria</taxon>
        <taxon>Bacillati</taxon>
        <taxon>Actinomycetota</taxon>
        <taxon>Actinomycetes</taxon>
        <taxon>Pseudonocardiales</taxon>
        <taxon>Pseudonocardiaceae</taxon>
        <taxon>Saccharopolyspora</taxon>
    </lineage>
</organism>
<feature type="binding site" evidence="5">
    <location>
        <position position="14"/>
    </location>
    <ligand>
        <name>[4Fe-4S] cluster</name>
        <dbReference type="ChEBI" id="CHEBI:49883"/>
    </ligand>
</feature>
<comment type="similarity">
    <text evidence="5">Belongs to the IspH family.</text>
</comment>
<keyword evidence="5 6" id="KW-0560">Oxidoreductase</keyword>
<dbReference type="SMR" id="A0A5M7BLB4"/>
<feature type="binding site" evidence="5">
    <location>
        <position position="269"/>
    </location>
    <ligand>
        <name>dimethylallyl diphosphate</name>
        <dbReference type="ChEBI" id="CHEBI:57623"/>
    </ligand>
</feature>
<dbReference type="InterPro" id="IPR003451">
    <property type="entry name" value="LytB/IspH"/>
</dbReference>
<dbReference type="GO" id="GO:0051539">
    <property type="term" value="F:4 iron, 4 sulfur cluster binding"/>
    <property type="evidence" value="ECO:0007669"/>
    <property type="project" value="UniProtKB-UniRule"/>
</dbReference>
<feature type="binding site" evidence="5">
    <location>
        <position position="224"/>
    </location>
    <ligand>
        <name>isopentenyl diphosphate</name>
        <dbReference type="ChEBI" id="CHEBI:128769"/>
    </ligand>
</feature>
<dbReference type="Proteomes" id="UP000323946">
    <property type="component" value="Unassembled WGS sequence"/>
</dbReference>
<feature type="binding site" evidence="5">
    <location>
        <position position="98"/>
    </location>
    <ligand>
        <name>[4Fe-4S] cluster</name>
        <dbReference type="ChEBI" id="CHEBI:49883"/>
    </ligand>
</feature>
<dbReference type="AlphaFoldDB" id="A0A5M7BLB4"/>
<dbReference type="UniPathway" id="UPA00056">
    <property type="reaction ID" value="UER00097"/>
</dbReference>
<reference evidence="6 7" key="1">
    <citation type="submission" date="2019-09" db="EMBL/GenBank/DDBJ databases">
        <title>Draft genome sequence of the thermophilic Saccharopolyspora hirsuta VKM Ac-666T.</title>
        <authorList>
            <person name="Lobastova T.G."/>
            <person name="Fokina V."/>
            <person name="Bragin E.Y."/>
            <person name="Shtratnikova V.Y."/>
            <person name="Starodumova I.P."/>
            <person name="Tarlachkov S.V."/>
            <person name="Donova M.V."/>
        </authorList>
    </citation>
    <scope>NUCLEOTIDE SEQUENCE [LARGE SCALE GENOMIC DNA]</scope>
    <source>
        <strain evidence="6 7">VKM Ac-666</strain>
    </source>
</reference>
<keyword evidence="1 5" id="KW-0004">4Fe-4S</keyword>
<feature type="active site" description="Proton donor" evidence="5">
    <location>
        <position position="128"/>
    </location>
</feature>
<feature type="binding site" evidence="5">
    <location>
        <position position="226"/>
    </location>
    <ligand>
        <name>(2E)-4-hydroxy-3-methylbut-2-enyl diphosphate</name>
        <dbReference type="ChEBI" id="CHEBI:128753"/>
    </ligand>
</feature>
<dbReference type="PANTHER" id="PTHR30426:SF0">
    <property type="entry name" value="4-HYDROXY-3-METHYLBUT-2-ENYL DIPHOSPHATE REDUCTASE"/>
    <property type="match status" value="1"/>
</dbReference>
<proteinExistence type="inferred from homology"/>
<comment type="cofactor">
    <cofactor evidence="5">
        <name>[4Fe-4S] cluster</name>
        <dbReference type="ChEBI" id="CHEBI:49883"/>
    </cofactor>
    <text evidence="5">Binds 1 [4Fe-4S] cluster per subunit.</text>
</comment>
<comment type="catalytic activity">
    <reaction evidence="5">
        <text>isopentenyl diphosphate + 2 oxidized [2Fe-2S]-[ferredoxin] + H2O = (2E)-4-hydroxy-3-methylbut-2-enyl diphosphate + 2 reduced [2Fe-2S]-[ferredoxin] + 2 H(+)</text>
        <dbReference type="Rhea" id="RHEA:24488"/>
        <dbReference type="Rhea" id="RHEA-COMP:10000"/>
        <dbReference type="Rhea" id="RHEA-COMP:10001"/>
        <dbReference type="ChEBI" id="CHEBI:15377"/>
        <dbReference type="ChEBI" id="CHEBI:15378"/>
        <dbReference type="ChEBI" id="CHEBI:33737"/>
        <dbReference type="ChEBI" id="CHEBI:33738"/>
        <dbReference type="ChEBI" id="CHEBI:128753"/>
        <dbReference type="ChEBI" id="CHEBI:128769"/>
        <dbReference type="EC" id="1.17.7.4"/>
    </reaction>
</comment>
<comment type="catalytic activity">
    <reaction evidence="5">
        <text>dimethylallyl diphosphate + 2 oxidized [2Fe-2S]-[ferredoxin] + H2O = (2E)-4-hydroxy-3-methylbut-2-enyl diphosphate + 2 reduced [2Fe-2S]-[ferredoxin] + 2 H(+)</text>
        <dbReference type="Rhea" id="RHEA:24825"/>
        <dbReference type="Rhea" id="RHEA-COMP:10000"/>
        <dbReference type="Rhea" id="RHEA-COMP:10001"/>
        <dbReference type="ChEBI" id="CHEBI:15377"/>
        <dbReference type="ChEBI" id="CHEBI:15378"/>
        <dbReference type="ChEBI" id="CHEBI:33737"/>
        <dbReference type="ChEBI" id="CHEBI:33738"/>
        <dbReference type="ChEBI" id="CHEBI:57623"/>
        <dbReference type="ChEBI" id="CHEBI:128753"/>
        <dbReference type="EC" id="1.17.7.4"/>
    </reaction>
</comment>
<feature type="binding site" evidence="5">
    <location>
        <position position="226"/>
    </location>
    <ligand>
        <name>dimethylallyl diphosphate</name>
        <dbReference type="ChEBI" id="CHEBI:57623"/>
    </ligand>
</feature>
<evidence type="ECO:0000256" key="2">
    <source>
        <dbReference type="ARBA" id="ARBA00022723"/>
    </source>
</evidence>
<dbReference type="GO" id="GO:0016114">
    <property type="term" value="P:terpenoid biosynthetic process"/>
    <property type="evidence" value="ECO:0007669"/>
    <property type="project" value="UniProtKB-UniRule"/>
</dbReference>
<feature type="binding site" evidence="5">
    <location>
        <position position="196"/>
    </location>
    <ligand>
        <name>[4Fe-4S] cluster</name>
        <dbReference type="ChEBI" id="CHEBI:49883"/>
    </ligand>
</feature>
<dbReference type="OrthoDB" id="9804068at2"/>
<feature type="binding site" evidence="5">
    <location>
        <position position="166"/>
    </location>
    <ligand>
        <name>(2E)-4-hydroxy-3-methylbut-2-enyl diphosphate</name>
        <dbReference type="ChEBI" id="CHEBI:128753"/>
    </ligand>
</feature>
<dbReference type="UniPathway" id="UPA00059">
    <property type="reaction ID" value="UER00105"/>
</dbReference>
<keyword evidence="3 5" id="KW-0408">Iron</keyword>
<comment type="pathway">
    <text evidence="5">Isoprenoid biosynthesis; isopentenyl diphosphate biosynthesis via DXP pathway; isopentenyl diphosphate from 1-deoxy-D-xylulose 5-phosphate: step 6/6.</text>
</comment>
<evidence type="ECO:0000256" key="4">
    <source>
        <dbReference type="ARBA" id="ARBA00023014"/>
    </source>
</evidence>
<evidence type="ECO:0000256" key="1">
    <source>
        <dbReference type="ARBA" id="ARBA00022485"/>
    </source>
</evidence>
<dbReference type="CDD" id="cd13944">
    <property type="entry name" value="lytB_ispH"/>
    <property type="match status" value="1"/>
</dbReference>
<feature type="binding site" evidence="5">
    <location>
        <position position="76"/>
    </location>
    <ligand>
        <name>isopentenyl diphosphate</name>
        <dbReference type="ChEBI" id="CHEBI:128769"/>
    </ligand>
</feature>
<evidence type="ECO:0000313" key="7">
    <source>
        <dbReference type="Proteomes" id="UP000323946"/>
    </source>
</evidence>
<feature type="binding site" evidence="5">
    <location>
        <position position="225"/>
    </location>
    <ligand>
        <name>dimethylallyl diphosphate</name>
        <dbReference type="ChEBI" id="CHEBI:57623"/>
    </ligand>
</feature>
<evidence type="ECO:0000313" key="6">
    <source>
        <dbReference type="EMBL" id="KAA5830562.1"/>
    </source>
</evidence>
<feature type="binding site" evidence="5">
    <location>
        <position position="226"/>
    </location>
    <ligand>
        <name>isopentenyl diphosphate</name>
        <dbReference type="ChEBI" id="CHEBI:128769"/>
    </ligand>
</feature>
<feature type="binding site" evidence="5">
    <location>
        <position position="269"/>
    </location>
    <ligand>
        <name>isopentenyl diphosphate</name>
        <dbReference type="ChEBI" id="CHEBI:128769"/>
    </ligand>
</feature>
<feature type="binding site" evidence="5">
    <location>
        <position position="224"/>
    </location>
    <ligand>
        <name>(2E)-4-hydroxy-3-methylbut-2-enyl diphosphate</name>
        <dbReference type="ChEBI" id="CHEBI:128753"/>
    </ligand>
</feature>
<keyword evidence="7" id="KW-1185">Reference proteome</keyword>
<dbReference type="RefSeq" id="WP_150068661.1">
    <property type="nucleotide sequence ID" value="NZ_VWPH01000010.1"/>
</dbReference>
<dbReference type="HAMAP" id="MF_00191">
    <property type="entry name" value="IspH"/>
    <property type="match status" value="1"/>
</dbReference>
<dbReference type="NCBIfam" id="NF002190">
    <property type="entry name" value="PRK01045.1-4"/>
    <property type="match status" value="1"/>
</dbReference>
<dbReference type="GO" id="GO:0051745">
    <property type="term" value="F:4-hydroxy-3-methylbut-2-enyl diphosphate reductase activity"/>
    <property type="evidence" value="ECO:0007669"/>
    <property type="project" value="UniProtKB-UniRule"/>
</dbReference>
<gene>
    <name evidence="5" type="primary">ispH</name>
    <name evidence="6" type="ORF">F1721_22120</name>
</gene>
<dbReference type="Gene3D" id="3.40.1010.20">
    <property type="entry name" value="4-hydroxy-3-methylbut-2-enyl diphosphate reductase, catalytic domain"/>
    <property type="match status" value="2"/>
</dbReference>
<feature type="binding site" evidence="5">
    <location>
        <position position="76"/>
    </location>
    <ligand>
        <name>(2E)-4-hydroxy-3-methylbut-2-enyl diphosphate</name>
        <dbReference type="ChEBI" id="CHEBI:128753"/>
    </ligand>
</feature>
<dbReference type="NCBIfam" id="NF002189">
    <property type="entry name" value="PRK01045.1-3"/>
    <property type="match status" value="1"/>
</dbReference>